<evidence type="ECO:0000313" key="5">
    <source>
        <dbReference type="EMBL" id="CAB5238708.1"/>
    </source>
</evidence>
<dbReference type="EMBL" id="LR797019">
    <property type="protein sequence ID" value="CAB4181971.1"/>
    <property type="molecule type" value="Genomic_DNA"/>
</dbReference>
<reference evidence="5" key="1">
    <citation type="submission" date="2020-05" db="EMBL/GenBank/DDBJ databases">
        <authorList>
            <person name="Chiriac C."/>
            <person name="Salcher M."/>
            <person name="Ghai R."/>
            <person name="Kavagutti S V."/>
        </authorList>
    </citation>
    <scope>NUCLEOTIDE SEQUENCE</scope>
</reference>
<dbReference type="EMBL" id="LR796861">
    <property type="protein sequence ID" value="CAB4170924.1"/>
    <property type="molecule type" value="Genomic_DNA"/>
</dbReference>
<dbReference type="EMBL" id="LR798454">
    <property type="protein sequence ID" value="CAB5238708.1"/>
    <property type="molecule type" value="Genomic_DNA"/>
</dbReference>
<sequence>MEKTMENQWAGFDDFELACLCHGYGIEEECVFEAILPVKLANRAKIEALLTEFEFELAFGE</sequence>
<proteinExistence type="predicted"/>
<dbReference type="EMBL" id="LR797272">
    <property type="protein sequence ID" value="CAB4197578.1"/>
    <property type="molecule type" value="Genomic_DNA"/>
</dbReference>
<gene>
    <name evidence="2" type="ORF">UFOVP1066_96</name>
    <name evidence="3" type="ORF">UFOVP1315_19</name>
    <name evidence="4" type="ORF">UFOVP1421_202</name>
    <name evidence="5" type="ORF">UFOVP1525_212</name>
    <name evidence="1" type="ORF">UFOVP909_175</name>
</gene>
<name>A0A6J7XQC7_9CAUD</name>
<evidence type="ECO:0000313" key="2">
    <source>
        <dbReference type="EMBL" id="CAB4181971.1"/>
    </source>
</evidence>
<accession>A0A6J7XQC7</accession>
<evidence type="ECO:0000313" key="3">
    <source>
        <dbReference type="EMBL" id="CAB4197578.1"/>
    </source>
</evidence>
<organism evidence="5">
    <name type="scientific">uncultured Caudovirales phage</name>
    <dbReference type="NCBI Taxonomy" id="2100421"/>
    <lineage>
        <taxon>Viruses</taxon>
        <taxon>Duplodnaviria</taxon>
        <taxon>Heunggongvirae</taxon>
        <taxon>Uroviricota</taxon>
        <taxon>Caudoviricetes</taxon>
        <taxon>Peduoviridae</taxon>
        <taxon>Maltschvirus</taxon>
        <taxon>Maltschvirus maltsch</taxon>
    </lineage>
</organism>
<evidence type="ECO:0000313" key="4">
    <source>
        <dbReference type="EMBL" id="CAB4211595.1"/>
    </source>
</evidence>
<protein>
    <submittedName>
        <fullName evidence="5">Uncharacterized protein</fullName>
    </submittedName>
</protein>
<dbReference type="EMBL" id="LR797375">
    <property type="protein sequence ID" value="CAB4211595.1"/>
    <property type="molecule type" value="Genomic_DNA"/>
</dbReference>
<evidence type="ECO:0000313" key="1">
    <source>
        <dbReference type="EMBL" id="CAB4170924.1"/>
    </source>
</evidence>